<evidence type="ECO:0000256" key="4">
    <source>
        <dbReference type="ARBA" id="ARBA00022833"/>
    </source>
</evidence>
<gene>
    <name evidence="10" type="ORF">CAPTEDRAFT_190037</name>
</gene>
<dbReference type="PANTHER" id="PTHR24393:SF34">
    <property type="entry name" value="PR_SET DOMAIN 13"/>
    <property type="match status" value="1"/>
</dbReference>
<keyword evidence="2" id="KW-0677">Repeat</keyword>
<keyword evidence="5" id="KW-0539">Nucleus</keyword>
<keyword evidence="4" id="KW-0862">Zinc</keyword>
<evidence type="ECO:0000256" key="6">
    <source>
        <dbReference type="PROSITE-ProRule" id="PRU00042"/>
    </source>
</evidence>
<keyword evidence="1" id="KW-0479">Metal-binding</keyword>
<dbReference type="InterPro" id="IPR013087">
    <property type="entry name" value="Znf_C2H2_type"/>
</dbReference>
<evidence type="ECO:0000256" key="5">
    <source>
        <dbReference type="ARBA" id="ARBA00023242"/>
    </source>
</evidence>
<dbReference type="GO" id="GO:0008270">
    <property type="term" value="F:zinc ion binding"/>
    <property type="evidence" value="ECO:0007669"/>
    <property type="project" value="UniProtKB-KW"/>
</dbReference>
<evidence type="ECO:0000259" key="9">
    <source>
        <dbReference type="PROSITE" id="PS50157"/>
    </source>
</evidence>
<dbReference type="EMBL" id="AMQN01005640">
    <property type="status" value="NOT_ANNOTATED_CDS"/>
    <property type="molecule type" value="Genomic_DNA"/>
</dbReference>
<feature type="domain" description="C2H2-type" evidence="9">
    <location>
        <begin position="104"/>
        <end position="127"/>
    </location>
</feature>
<keyword evidence="3 6" id="KW-0863">Zinc-finger</keyword>
<reference evidence="11" key="3">
    <citation type="submission" date="2015-06" db="UniProtKB">
        <authorList>
            <consortium name="EnsemblMetazoa"/>
        </authorList>
    </citation>
    <scope>IDENTIFICATION</scope>
</reference>
<evidence type="ECO:0000313" key="10">
    <source>
        <dbReference type="EMBL" id="ELU11802.1"/>
    </source>
</evidence>
<evidence type="ECO:0000313" key="12">
    <source>
        <dbReference type="Proteomes" id="UP000014760"/>
    </source>
</evidence>
<dbReference type="GO" id="GO:0005634">
    <property type="term" value="C:nucleus"/>
    <property type="evidence" value="ECO:0007669"/>
    <property type="project" value="TreeGrafter"/>
</dbReference>
<feature type="region of interest" description="Disordered" evidence="7">
    <location>
        <begin position="36"/>
        <end position="64"/>
    </location>
</feature>
<dbReference type="PROSITE" id="PS00028">
    <property type="entry name" value="ZINC_FINGER_C2H2_1"/>
    <property type="match status" value="2"/>
</dbReference>
<evidence type="ECO:0000313" key="11">
    <source>
        <dbReference type="EnsemblMetazoa" id="CapteP190037"/>
    </source>
</evidence>
<dbReference type="SMART" id="SM00355">
    <property type="entry name" value="ZnF_C2H2"/>
    <property type="match status" value="2"/>
</dbReference>
<dbReference type="PROSITE" id="PS50157">
    <property type="entry name" value="ZINC_FINGER_C2H2_2"/>
    <property type="match status" value="2"/>
</dbReference>
<evidence type="ECO:0000256" key="8">
    <source>
        <dbReference type="SAM" id="SignalP"/>
    </source>
</evidence>
<dbReference type="HOGENOM" id="CLU_1549087_0_0_1"/>
<reference evidence="12" key="1">
    <citation type="submission" date="2012-12" db="EMBL/GenBank/DDBJ databases">
        <authorList>
            <person name="Hellsten U."/>
            <person name="Grimwood J."/>
            <person name="Chapman J.A."/>
            <person name="Shapiro H."/>
            <person name="Aerts A."/>
            <person name="Otillar R.P."/>
            <person name="Terry A.Y."/>
            <person name="Boore J.L."/>
            <person name="Simakov O."/>
            <person name="Marletaz F."/>
            <person name="Cho S.-J."/>
            <person name="Edsinger-Gonzales E."/>
            <person name="Havlak P."/>
            <person name="Kuo D.-H."/>
            <person name="Larsson T."/>
            <person name="Lv J."/>
            <person name="Arendt D."/>
            <person name="Savage R."/>
            <person name="Osoegawa K."/>
            <person name="de Jong P."/>
            <person name="Lindberg D.R."/>
            <person name="Seaver E.C."/>
            <person name="Weisblat D.A."/>
            <person name="Putnam N.H."/>
            <person name="Grigoriev I.V."/>
            <person name="Rokhsar D.S."/>
        </authorList>
    </citation>
    <scope>NUCLEOTIDE SEQUENCE</scope>
    <source>
        <strain evidence="12">I ESC-2004</strain>
    </source>
</reference>
<dbReference type="PANTHER" id="PTHR24393">
    <property type="entry name" value="ZINC FINGER PROTEIN"/>
    <property type="match status" value="1"/>
</dbReference>
<dbReference type="OrthoDB" id="10014897at2759"/>
<keyword evidence="12" id="KW-1185">Reference proteome</keyword>
<dbReference type="EnsemblMetazoa" id="CapteT190037">
    <property type="protein sequence ID" value="CapteP190037"/>
    <property type="gene ID" value="CapteG190037"/>
</dbReference>
<feature type="signal peptide" evidence="8">
    <location>
        <begin position="1"/>
        <end position="18"/>
    </location>
</feature>
<dbReference type="Proteomes" id="UP000014760">
    <property type="component" value="Unassembled WGS sequence"/>
</dbReference>
<dbReference type="SUPFAM" id="SSF57667">
    <property type="entry name" value="beta-beta-alpha zinc fingers"/>
    <property type="match status" value="1"/>
</dbReference>
<organism evidence="10">
    <name type="scientific">Capitella teleta</name>
    <name type="common">Polychaete worm</name>
    <dbReference type="NCBI Taxonomy" id="283909"/>
    <lineage>
        <taxon>Eukaryota</taxon>
        <taxon>Metazoa</taxon>
        <taxon>Spiralia</taxon>
        <taxon>Lophotrochozoa</taxon>
        <taxon>Annelida</taxon>
        <taxon>Polychaeta</taxon>
        <taxon>Sedentaria</taxon>
        <taxon>Scolecida</taxon>
        <taxon>Capitellidae</taxon>
        <taxon>Capitella</taxon>
    </lineage>
</organism>
<protein>
    <recommendedName>
        <fullName evidence="9">C2H2-type domain-containing protein</fullName>
    </recommendedName>
</protein>
<sequence length="173" mass="20070">MPCIIHHSRILLIRTARCLMCTIFLCHERTPFKQEEAPSSAPSRWDAAPVSPTGSEDDASGEPLPFSTGVDEAHPIACHSCDKAFAKLGHLKRHEQEHKQELPYKCHYCALRFRHKRGRERHMKQHTDGAVYSHRPMEYSIENRFCELTSYEQNHLKYFVWSSLLNRIKAAEL</sequence>
<dbReference type="EMBL" id="AMQN01005641">
    <property type="status" value="NOT_ANNOTATED_CDS"/>
    <property type="molecule type" value="Genomic_DNA"/>
</dbReference>
<evidence type="ECO:0000256" key="3">
    <source>
        <dbReference type="ARBA" id="ARBA00022771"/>
    </source>
</evidence>
<keyword evidence="8" id="KW-0732">Signal</keyword>
<feature type="chain" id="PRO_5008788549" description="C2H2-type domain-containing protein" evidence="8">
    <location>
        <begin position="19"/>
        <end position="173"/>
    </location>
</feature>
<dbReference type="Gene3D" id="3.30.160.60">
    <property type="entry name" value="Classic Zinc Finger"/>
    <property type="match status" value="1"/>
</dbReference>
<reference evidence="10 12" key="2">
    <citation type="journal article" date="2013" name="Nature">
        <title>Insights into bilaterian evolution from three spiralian genomes.</title>
        <authorList>
            <person name="Simakov O."/>
            <person name="Marletaz F."/>
            <person name="Cho S.J."/>
            <person name="Edsinger-Gonzales E."/>
            <person name="Havlak P."/>
            <person name="Hellsten U."/>
            <person name="Kuo D.H."/>
            <person name="Larsson T."/>
            <person name="Lv J."/>
            <person name="Arendt D."/>
            <person name="Savage R."/>
            <person name="Osoegawa K."/>
            <person name="de Jong P."/>
            <person name="Grimwood J."/>
            <person name="Chapman J.A."/>
            <person name="Shapiro H."/>
            <person name="Aerts A."/>
            <person name="Otillar R.P."/>
            <person name="Terry A.Y."/>
            <person name="Boore J.L."/>
            <person name="Grigoriev I.V."/>
            <person name="Lindberg D.R."/>
            <person name="Seaver E.C."/>
            <person name="Weisblat D.A."/>
            <person name="Putnam N.H."/>
            <person name="Rokhsar D.S."/>
        </authorList>
    </citation>
    <scope>NUCLEOTIDE SEQUENCE</scope>
    <source>
        <strain evidence="10 12">I ESC-2004</strain>
    </source>
</reference>
<dbReference type="EMBL" id="KB296425">
    <property type="protein sequence ID" value="ELU11802.1"/>
    <property type="molecule type" value="Genomic_DNA"/>
</dbReference>
<dbReference type="InterPro" id="IPR036236">
    <property type="entry name" value="Znf_C2H2_sf"/>
</dbReference>
<dbReference type="GO" id="GO:0001228">
    <property type="term" value="F:DNA-binding transcription activator activity, RNA polymerase II-specific"/>
    <property type="evidence" value="ECO:0007669"/>
    <property type="project" value="TreeGrafter"/>
</dbReference>
<feature type="domain" description="C2H2-type" evidence="9">
    <location>
        <begin position="76"/>
        <end position="103"/>
    </location>
</feature>
<dbReference type="AlphaFoldDB" id="R7UZW9"/>
<evidence type="ECO:0000256" key="1">
    <source>
        <dbReference type="ARBA" id="ARBA00022723"/>
    </source>
</evidence>
<name>R7UZW9_CAPTE</name>
<dbReference type="GO" id="GO:0000978">
    <property type="term" value="F:RNA polymerase II cis-regulatory region sequence-specific DNA binding"/>
    <property type="evidence" value="ECO:0007669"/>
    <property type="project" value="TreeGrafter"/>
</dbReference>
<dbReference type="STRING" id="283909.R7UZW9"/>
<evidence type="ECO:0000256" key="7">
    <source>
        <dbReference type="SAM" id="MobiDB-lite"/>
    </source>
</evidence>
<proteinExistence type="predicted"/>
<evidence type="ECO:0000256" key="2">
    <source>
        <dbReference type="ARBA" id="ARBA00022737"/>
    </source>
</evidence>
<accession>R7UZW9</accession>